<proteinExistence type="predicted"/>
<reference evidence="1" key="1">
    <citation type="submission" date="2022-12" db="EMBL/GenBank/DDBJ databases">
        <title>Peptostreptococcus.</title>
        <authorList>
            <person name="Lee S.H."/>
        </authorList>
    </citation>
    <scope>NUCLEOTIDE SEQUENCE</scope>
    <source>
        <strain evidence="1">CBA3647</strain>
    </source>
</reference>
<sequence length="60" mass="7006">MKESYYITHEEVMAITGKKQSTAYGLIRECNKELKAKGYRVVQGKTPRKYFMKRMGLADE</sequence>
<protein>
    <recommendedName>
        <fullName evidence="3">ICEBs1 excisionase</fullName>
    </recommendedName>
</protein>
<dbReference type="EMBL" id="CP114052">
    <property type="protein sequence ID" value="WAW15428.1"/>
    <property type="molecule type" value="Genomic_DNA"/>
</dbReference>
<dbReference type="Proteomes" id="UP001164187">
    <property type="component" value="Chromosome"/>
</dbReference>
<evidence type="ECO:0000313" key="1">
    <source>
        <dbReference type="EMBL" id="WAW15428.1"/>
    </source>
</evidence>
<accession>A0ABY7JTF0</accession>
<evidence type="ECO:0000313" key="2">
    <source>
        <dbReference type="Proteomes" id="UP001164187"/>
    </source>
</evidence>
<keyword evidence="2" id="KW-1185">Reference proteome</keyword>
<name>A0ABY7JTF0_9FIRM</name>
<gene>
    <name evidence="1" type="ORF">O0R46_03000</name>
</gene>
<evidence type="ECO:0008006" key="3">
    <source>
        <dbReference type="Google" id="ProtNLM"/>
    </source>
</evidence>
<organism evidence="1 2">
    <name type="scientific">Peptostreptococcus equinus</name>
    <dbReference type="NCBI Taxonomy" id="3003601"/>
    <lineage>
        <taxon>Bacteria</taxon>
        <taxon>Bacillati</taxon>
        <taxon>Bacillota</taxon>
        <taxon>Clostridia</taxon>
        <taxon>Peptostreptococcales</taxon>
        <taxon>Peptostreptococcaceae</taxon>
        <taxon>Peptostreptococcus</taxon>
    </lineage>
</organism>
<dbReference type="RefSeq" id="WP_269312101.1">
    <property type="nucleotide sequence ID" value="NZ_CP114052.1"/>
</dbReference>